<evidence type="ECO:0000313" key="1">
    <source>
        <dbReference type="EMBL" id="KKL14121.1"/>
    </source>
</evidence>
<name>A0A0F9D8I3_9ZZZZ</name>
<feature type="non-terminal residue" evidence="1">
    <location>
        <position position="304"/>
    </location>
</feature>
<sequence length="304" mass="33554">MKPRGEWGVQWRIMTSMKYGAVILAAVLAGGGLGESWAAQPGKPDALHDALTVRTDDQIALLPLSAKKAVLDPAGRLWLQRHRWPTPAVQEMLAKQFHAAGDVREGYAPILFGPGRWVWVHERHTLYGYNGTRTVSRAVEFPGPDDAIAVGAYALFSRGRSVLVFDAARGKWSSHTVVADVKWKNPRLRFRGDRAGGADKQAASGNVVVYPSYVLRSPRDKPVKSVWLFSADAGAWREVPCGYGSQFAAWPHRTDRYHVVFRPERLVAWCDDFAFQVTLPLGTGPATPPVDPVRQRVLALVGQL</sequence>
<dbReference type="AlphaFoldDB" id="A0A0F9D8I3"/>
<accession>A0A0F9D8I3</accession>
<gene>
    <name evidence="1" type="ORF">LCGC14_2518940</name>
</gene>
<organism evidence="1">
    <name type="scientific">marine sediment metagenome</name>
    <dbReference type="NCBI Taxonomy" id="412755"/>
    <lineage>
        <taxon>unclassified sequences</taxon>
        <taxon>metagenomes</taxon>
        <taxon>ecological metagenomes</taxon>
    </lineage>
</organism>
<comment type="caution">
    <text evidence="1">The sequence shown here is derived from an EMBL/GenBank/DDBJ whole genome shotgun (WGS) entry which is preliminary data.</text>
</comment>
<reference evidence="1" key="1">
    <citation type="journal article" date="2015" name="Nature">
        <title>Complex archaea that bridge the gap between prokaryotes and eukaryotes.</title>
        <authorList>
            <person name="Spang A."/>
            <person name="Saw J.H."/>
            <person name="Jorgensen S.L."/>
            <person name="Zaremba-Niedzwiedzka K."/>
            <person name="Martijn J."/>
            <person name="Lind A.E."/>
            <person name="van Eijk R."/>
            <person name="Schleper C."/>
            <person name="Guy L."/>
            <person name="Ettema T.J."/>
        </authorList>
    </citation>
    <scope>NUCLEOTIDE SEQUENCE</scope>
</reference>
<proteinExistence type="predicted"/>
<dbReference type="EMBL" id="LAZR01040588">
    <property type="protein sequence ID" value="KKL14121.1"/>
    <property type="molecule type" value="Genomic_DNA"/>
</dbReference>
<protein>
    <submittedName>
        <fullName evidence="1">Uncharacterized protein</fullName>
    </submittedName>
</protein>